<dbReference type="PRINTS" id="PR01790">
    <property type="entry name" value="SMP30FAMILY"/>
</dbReference>
<evidence type="ECO:0000259" key="2">
    <source>
        <dbReference type="Pfam" id="PF08450"/>
    </source>
</evidence>
<dbReference type="InterPro" id="IPR005511">
    <property type="entry name" value="SMP-30"/>
</dbReference>
<keyword evidence="3" id="KW-0378">Hydrolase</keyword>
<accession>A0ABV8V510</accession>
<organism evidence="3 4">
    <name type="scientific">Simiduia curdlanivorans</name>
    <dbReference type="NCBI Taxonomy" id="1492769"/>
    <lineage>
        <taxon>Bacteria</taxon>
        <taxon>Pseudomonadati</taxon>
        <taxon>Pseudomonadota</taxon>
        <taxon>Gammaproteobacteria</taxon>
        <taxon>Cellvibrionales</taxon>
        <taxon>Cellvibrionaceae</taxon>
        <taxon>Simiduia</taxon>
    </lineage>
</organism>
<dbReference type="Pfam" id="PF08450">
    <property type="entry name" value="SGL"/>
    <property type="match status" value="1"/>
</dbReference>
<dbReference type="SUPFAM" id="SSF63829">
    <property type="entry name" value="Calcium-dependent phosphotriesterase"/>
    <property type="match status" value="1"/>
</dbReference>
<sequence length="290" mass="31716">MDEVTCIWDAQATLGEGPLWVAAESSLYWLDIKQSCVHRLNTQTEARQSWLVPEQVTSIAKRKSGAFVATIRDGFVALSLGDRHSIAALHLVEANSPDNRFNDGKVDVNGRYWAGSMDDKEQRSTGALYCLDLNGAARSMDAGYCISNGPTFSPDGKRLYHTSTTERIIYQFDLDAAGELSNKRVFYRVPDLDGYPDGMTVDAEGCIWLCHFFGGKITRLSPAGEALRTIALPVSNITSCTFGGAQLDKLYITTARWGLSEQQLQSQPLAGGLFVCRPGVKGLASNEYLG</sequence>
<proteinExistence type="inferred from homology"/>
<dbReference type="PANTHER" id="PTHR10907:SF47">
    <property type="entry name" value="REGUCALCIN"/>
    <property type="match status" value="1"/>
</dbReference>
<protein>
    <submittedName>
        <fullName evidence="3">SMP-30/gluconolactonase/LRE family protein</fullName>
        <ecNumber evidence="3">3.1.1.99</ecNumber>
    </submittedName>
</protein>
<dbReference type="InterPro" id="IPR011042">
    <property type="entry name" value="6-blade_b-propeller_TolB-like"/>
</dbReference>
<reference evidence="4" key="1">
    <citation type="journal article" date="2019" name="Int. J. Syst. Evol. Microbiol.">
        <title>The Global Catalogue of Microorganisms (GCM) 10K type strain sequencing project: providing services to taxonomists for standard genome sequencing and annotation.</title>
        <authorList>
            <consortium name="The Broad Institute Genomics Platform"/>
            <consortium name="The Broad Institute Genome Sequencing Center for Infectious Disease"/>
            <person name="Wu L."/>
            <person name="Ma J."/>
        </authorList>
    </citation>
    <scope>NUCLEOTIDE SEQUENCE [LARGE SCALE GENOMIC DNA]</scope>
    <source>
        <strain evidence="4">CECT 8570</strain>
    </source>
</reference>
<dbReference type="Proteomes" id="UP001595840">
    <property type="component" value="Unassembled WGS sequence"/>
</dbReference>
<dbReference type="Gene3D" id="2.120.10.30">
    <property type="entry name" value="TolB, C-terminal domain"/>
    <property type="match status" value="1"/>
</dbReference>
<evidence type="ECO:0000313" key="4">
    <source>
        <dbReference type="Proteomes" id="UP001595840"/>
    </source>
</evidence>
<dbReference type="PANTHER" id="PTHR10907">
    <property type="entry name" value="REGUCALCIN"/>
    <property type="match status" value="1"/>
</dbReference>
<dbReference type="EC" id="3.1.1.99" evidence="3"/>
<evidence type="ECO:0000313" key="3">
    <source>
        <dbReference type="EMBL" id="MFC4362531.1"/>
    </source>
</evidence>
<comment type="similarity">
    <text evidence="1">Belongs to the SMP-30/CGR1 family.</text>
</comment>
<feature type="domain" description="SMP-30/Gluconolactonase/LRE-like region" evidence="2">
    <location>
        <begin position="14"/>
        <end position="256"/>
    </location>
</feature>
<evidence type="ECO:0000256" key="1">
    <source>
        <dbReference type="ARBA" id="ARBA00008853"/>
    </source>
</evidence>
<comment type="caution">
    <text evidence="3">The sequence shown here is derived from an EMBL/GenBank/DDBJ whole genome shotgun (WGS) entry which is preliminary data.</text>
</comment>
<gene>
    <name evidence="3" type="ORF">ACFOX3_09460</name>
</gene>
<dbReference type="RefSeq" id="WP_290260427.1">
    <property type="nucleotide sequence ID" value="NZ_JAUFQG010000004.1"/>
</dbReference>
<dbReference type="InterPro" id="IPR013658">
    <property type="entry name" value="SGL"/>
</dbReference>
<keyword evidence="4" id="KW-1185">Reference proteome</keyword>
<dbReference type="EMBL" id="JBHSCX010000006">
    <property type="protein sequence ID" value="MFC4362531.1"/>
    <property type="molecule type" value="Genomic_DNA"/>
</dbReference>
<dbReference type="GO" id="GO:0016787">
    <property type="term" value="F:hydrolase activity"/>
    <property type="evidence" value="ECO:0007669"/>
    <property type="project" value="UniProtKB-KW"/>
</dbReference>
<name>A0ABV8V510_9GAMM</name>